<evidence type="ECO:0000313" key="3">
    <source>
        <dbReference type="EMBL" id="THC80426.1"/>
    </source>
</evidence>
<dbReference type="PROSITE" id="PS51194">
    <property type="entry name" value="HELICASE_CTER"/>
    <property type="match status" value="1"/>
</dbReference>
<reference evidence="3 4" key="1">
    <citation type="submission" date="2019-04" db="EMBL/GenBank/DDBJ databases">
        <title>Genome Announcement to Ensure Probiotic Safety of Lactobacillus rhamnosus UBLR-58.</title>
        <authorList>
            <person name="Sulthana A."/>
            <person name="Lakshmi S.G."/>
            <person name="Madempudi R.S."/>
        </authorList>
    </citation>
    <scope>NUCLEOTIDE SEQUENCE [LARGE SCALE GENOMIC DNA]</scope>
    <source>
        <strain evidence="3 4">UBLR-58</strain>
    </source>
</reference>
<keyword evidence="2" id="KW-0067">ATP-binding</keyword>
<dbReference type="GO" id="GO:0004386">
    <property type="term" value="F:helicase activity"/>
    <property type="evidence" value="ECO:0007669"/>
    <property type="project" value="UniProtKB-KW"/>
</dbReference>
<dbReference type="Gene3D" id="3.40.50.300">
    <property type="entry name" value="P-loop containing nucleotide triphosphate hydrolases"/>
    <property type="match status" value="2"/>
</dbReference>
<gene>
    <name evidence="3" type="ORF">E6L36_08480</name>
    <name evidence="2" type="ORF">H0N82_08465</name>
</gene>
<dbReference type="SMART" id="SM00490">
    <property type="entry name" value="HELICc"/>
    <property type="match status" value="1"/>
</dbReference>
<keyword evidence="2" id="KW-0547">Nucleotide-binding</keyword>
<dbReference type="Proteomes" id="UP000307517">
    <property type="component" value="Unassembled WGS sequence"/>
</dbReference>
<comment type="caution">
    <text evidence="2">The sequence shown here is derived from an EMBL/GenBank/DDBJ whole genome shotgun (WGS) entry which is preliminary data.</text>
</comment>
<dbReference type="RefSeq" id="WP_005689104.1">
    <property type="nucleotide sequence ID" value="NZ_CABFNI010000022.1"/>
</dbReference>
<dbReference type="SUPFAM" id="SSF52540">
    <property type="entry name" value="P-loop containing nucleoside triphosphate hydrolases"/>
    <property type="match status" value="1"/>
</dbReference>
<evidence type="ECO:0000259" key="1">
    <source>
        <dbReference type="PROSITE" id="PS51194"/>
    </source>
</evidence>
<dbReference type="AlphaFoldDB" id="A0A853J4F5"/>
<evidence type="ECO:0000313" key="4">
    <source>
        <dbReference type="Proteomes" id="UP000307517"/>
    </source>
</evidence>
<dbReference type="Proteomes" id="UP000552935">
    <property type="component" value="Unassembled WGS sequence"/>
</dbReference>
<name>A0A853J4F5_LACRH</name>
<accession>A0A853J4F5</accession>
<dbReference type="Pfam" id="PF00271">
    <property type="entry name" value="Helicase_C"/>
    <property type="match status" value="1"/>
</dbReference>
<keyword evidence="2" id="KW-0378">Hydrolase</keyword>
<evidence type="ECO:0000313" key="5">
    <source>
        <dbReference type="Proteomes" id="UP000552935"/>
    </source>
</evidence>
<reference evidence="2 5" key="2">
    <citation type="submission" date="2020-07" db="EMBL/GenBank/DDBJ databases">
        <title>Organ Donor 1.</title>
        <authorList>
            <person name="Marsh A.J."/>
            <person name="Azcarate-Peril M.A."/>
        </authorList>
    </citation>
    <scope>NUCLEOTIDE SEQUENCE [LARGE SCALE GENOMIC DNA]</scope>
    <source>
        <strain evidence="2 5">AMC0712</strain>
    </source>
</reference>
<sequence>MTDRISKSKQEAIRSRYLNSITAKILGPGSEHFVSDSSVEIISEPPRNRYITGILYPKVASKATDGVSGDDQDVDFDAESEPIVVDNTFKPSSIGLSFYCLKTSTLDFTINTSVYDTTVNPWIDLPTDLLESILNIVTDAQATEPILKISDDQKQIAYADSYAQKPISLQKQLRNLLDQLKEKPEMKDATAFLYRLYNLNYRSEKSKKAKPQIYQRRPISTKVTLDLTKPRFTTEIMKSGKPLGLSIFAKVRELPLSDNKGEVCSVTLVVQNTSKSTIFFQTQVILNATRSLKFYASEDVMDTHLDQLSKEDQKIRFEYRNKKTFAIGHGISVGWLPQAGEVQSIFTEYIPTYELSPMSFDLEGLSKDILRPDSYLFEVPKETQIQSLTKFAAKYDAWIAKRELQVPEIKMENPCYAEIANSNLRDCRICSNRIHQGIEVLRKDPAALLAFDLANEAILLQRSKNLERKMQCFRSRTYENLEDDPNTSFAWRPFQLAFILTTIDSLINERSDFRDVLDLIWISTGGGKTEAYLCAIALVVLYQRLGDADAKGVTVIMRYTLRLLTAQQFQRASSMICALEFLRQHRDDLGINEISVGLWVGGGSTPNHRKEAKMDFINLRKNHDSPNPFQVLECPWCHQKHSIIPDDTEKLVIDAWGYAPLVNDNGFDLQCQNFSCPFHEKLPIYVIDDSIYKNQPTLLFGTVDKFAQVPINEKTAALFSCSNNKTGKVYKPQLIIQDELHLISGPLGSIVGLYESSFDYILSSGASRPKYLASTATIRNSQEQVRNLFDRDVMQFPPDGLDVDDNFFVKTSKPSAGGNLYGRLYVGVMGTGKTQVTTEIRLFAALLHSIVELDLSPEEQDLFWTVVGYFNSLRELGKASTLLMDDVRDELRRLTKLEGSASSRQLNTFGNLELTSHVSSSEIVSTIEKLTHAHTSDERAVDTMIATNMLSVGIDISRLNSMIVVGQPKLTSEYIQATSRVGRDTLGLVFALYSSTKSRDRSHYEAFTSYHQSMYAQVEPSSVTPFSQPALDKALAAVLIGMLRHTNPALLSQKNASSILKFKPELARAKTFLLDRIQRNDSENLYTAKASEKLDAISEHWLQFAVLSDNTANKNLLYFAGKKDATPDTVYLLKSFDMRQAHHEAYFAMNSMRDIENSGNISIKESLTDD</sequence>
<protein>
    <submittedName>
        <fullName evidence="2">DNA helicase</fullName>
    </submittedName>
</protein>
<proteinExistence type="predicted"/>
<dbReference type="SMR" id="A0A853J4F5"/>
<dbReference type="CDD" id="cd18785">
    <property type="entry name" value="SF2_C"/>
    <property type="match status" value="1"/>
</dbReference>
<organism evidence="2 5">
    <name type="scientific">Lacticaseibacillus rhamnosus</name>
    <name type="common">Lactobacillus rhamnosus</name>
    <dbReference type="NCBI Taxonomy" id="47715"/>
    <lineage>
        <taxon>Bacteria</taxon>
        <taxon>Bacillati</taxon>
        <taxon>Bacillota</taxon>
        <taxon>Bacilli</taxon>
        <taxon>Lactobacillales</taxon>
        <taxon>Lactobacillaceae</taxon>
        <taxon>Lacticaseibacillus</taxon>
    </lineage>
</organism>
<dbReference type="InterPro" id="IPR027417">
    <property type="entry name" value="P-loop_NTPase"/>
</dbReference>
<keyword evidence="2" id="KW-0347">Helicase</keyword>
<feature type="domain" description="Helicase C-terminal" evidence="1">
    <location>
        <begin position="857"/>
        <end position="1022"/>
    </location>
</feature>
<evidence type="ECO:0000313" key="2">
    <source>
        <dbReference type="EMBL" id="NZA05132.1"/>
    </source>
</evidence>
<dbReference type="EMBL" id="JACCKI010000005">
    <property type="protein sequence ID" value="NZA05132.1"/>
    <property type="molecule type" value="Genomic_DNA"/>
</dbReference>
<dbReference type="EMBL" id="SSHM01000001">
    <property type="protein sequence ID" value="THC80426.1"/>
    <property type="molecule type" value="Genomic_DNA"/>
</dbReference>
<dbReference type="InterPro" id="IPR001650">
    <property type="entry name" value="Helicase_C-like"/>
</dbReference>